<keyword evidence="1" id="KW-0489">Methyltransferase</keyword>
<dbReference type="PANTHER" id="PTHR43397:SF1">
    <property type="entry name" value="ERGOTHIONEINE BIOSYNTHESIS PROTEIN 1"/>
    <property type="match status" value="1"/>
</dbReference>
<feature type="domain" description="Histidine-specific methyltransferase SAM-dependent" evidence="3">
    <location>
        <begin position="170"/>
        <end position="277"/>
    </location>
</feature>
<dbReference type="Proteomes" id="UP000013827">
    <property type="component" value="Unassembled WGS sequence"/>
</dbReference>
<evidence type="ECO:0000259" key="3">
    <source>
        <dbReference type="Pfam" id="PF10017"/>
    </source>
</evidence>
<evidence type="ECO:0000313" key="4">
    <source>
        <dbReference type="EnsemblProtists" id="EOD14928"/>
    </source>
</evidence>
<keyword evidence="5" id="KW-1185">Reference proteome</keyword>
<dbReference type="Pfam" id="PF10017">
    <property type="entry name" value="Methyltransf_33"/>
    <property type="match status" value="1"/>
</dbReference>
<dbReference type="GeneID" id="17260773"/>
<dbReference type="PaxDb" id="2903-EOD14928"/>
<dbReference type="GO" id="GO:0032259">
    <property type="term" value="P:methylation"/>
    <property type="evidence" value="ECO:0007669"/>
    <property type="project" value="UniProtKB-KW"/>
</dbReference>
<proteinExistence type="predicted"/>
<dbReference type="HOGENOM" id="CLU_974650_0_0_1"/>
<dbReference type="KEGG" id="ehx:EMIHUDRAFT_461669"/>
<dbReference type="InterPro" id="IPR019257">
    <property type="entry name" value="MeTrfase_dom"/>
</dbReference>
<protein>
    <recommendedName>
        <fullName evidence="3">Histidine-specific methyltransferase SAM-dependent domain-containing protein</fullName>
    </recommendedName>
</protein>
<sequence>MSTSLIRCATAAALVATCDGYMPSAAPSRAAAVRPAAASVFMDETVFERALAGELEEEGFENPFMSEVGWADYLDKNAKSSYNMNQRPSLADDGYYTASIVDNPLDVVSDWLGAMKGYVTNPVATAFPTISNDPTGARSYPKGSNEVSARTIKPKEKDFDPKKRIVGIPEGWTAAFTLNALSHVNDITGTDFDTADWRHVAEYDAASTSVRTHVEARRAVVLSVPAEGGGRRELRRFAAGERVFVEQSRKFSEEETRRLAEAAGLRLSRSWASDDYLIAELVRGSA</sequence>
<evidence type="ECO:0000313" key="5">
    <source>
        <dbReference type="Proteomes" id="UP000013827"/>
    </source>
</evidence>
<evidence type="ECO:0000256" key="1">
    <source>
        <dbReference type="ARBA" id="ARBA00022603"/>
    </source>
</evidence>
<reference evidence="5" key="1">
    <citation type="journal article" date="2013" name="Nature">
        <title>Pan genome of the phytoplankton Emiliania underpins its global distribution.</title>
        <authorList>
            <person name="Read B.A."/>
            <person name="Kegel J."/>
            <person name="Klute M.J."/>
            <person name="Kuo A."/>
            <person name="Lefebvre S.C."/>
            <person name="Maumus F."/>
            <person name="Mayer C."/>
            <person name="Miller J."/>
            <person name="Monier A."/>
            <person name="Salamov A."/>
            <person name="Young J."/>
            <person name="Aguilar M."/>
            <person name="Claverie J.M."/>
            <person name="Frickenhaus S."/>
            <person name="Gonzalez K."/>
            <person name="Herman E.K."/>
            <person name="Lin Y.C."/>
            <person name="Napier J."/>
            <person name="Ogata H."/>
            <person name="Sarno A.F."/>
            <person name="Shmutz J."/>
            <person name="Schroeder D."/>
            <person name="de Vargas C."/>
            <person name="Verret F."/>
            <person name="von Dassow P."/>
            <person name="Valentin K."/>
            <person name="Van de Peer Y."/>
            <person name="Wheeler G."/>
            <person name="Dacks J.B."/>
            <person name="Delwiche C.F."/>
            <person name="Dyhrman S.T."/>
            <person name="Glockner G."/>
            <person name="John U."/>
            <person name="Richards T."/>
            <person name="Worden A.Z."/>
            <person name="Zhang X."/>
            <person name="Grigoriev I.V."/>
            <person name="Allen A.E."/>
            <person name="Bidle K."/>
            <person name="Borodovsky M."/>
            <person name="Bowler C."/>
            <person name="Brownlee C."/>
            <person name="Cock J.M."/>
            <person name="Elias M."/>
            <person name="Gladyshev V.N."/>
            <person name="Groth M."/>
            <person name="Guda C."/>
            <person name="Hadaegh A."/>
            <person name="Iglesias-Rodriguez M.D."/>
            <person name="Jenkins J."/>
            <person name="Jones B.M."/>
            <person name="Lawson T."/>
            <person name="Leese F."/>
            <person name="Lindquist E."/>
            <person name="Lobanov A."/>
            <person name="Lomsadze A."/>
            <person name="Malik S.B."/>
            <person name="Marsh M.E."/>
            <person name="Mackinder L."/>
            <person name="Mock T."/>
            <person name="Mueller-Roeber B."/>
            <person name="Pagarete A."/>
            <person name="Parker M."/>
            <person name="Probert I."/>
            <person name="Quesneville H."/>
            <person name="Raines C."/>
            <person name="Rensing S.A."/>
            <person name="Riano-Pachon D.M."/>
            <person name="Richier S."/>
            <person name="Rokitta S."/>
            <person name="Shiraiwa Y."/>
            <person name="Soanes D.M."/>
            <person name="van der Giezen M."/>
            <person name="Wahlund T.M."/>
            <person name="Williams B."/>
            <person name="Wilson W."/>
            <person name="Wolfe G."/>
            <person name="Wurch L.L."/>
        </authorList>
    </citation>
    <scope>NUCLEOTIDE SEQUENCE</scope>
</reference>
<dbReference type="GO" id="GO:0008168">
    <property type="term" value="F:methyltransferase activity"/>
    <property type="evidence" value="ECO:0007669"/>
    <property type="project" value="UniProtKB-KW"/>
</dbReference>
<dbReference type="InterPro" id="IPR051128">
    <property type="entry name" value="EgtD_Methyltrsf_superfamily"/>
</dbReference>
<reference evidence="4" key="2">
    <citation type="submission" date="2024-10" db="UniProtKB">
        <authorList>
            <consortium name="EnsemblProtists"/>
        </authorList>
    </citation>
    <scope>IDENTIFICATION</scope>
</reference>
<keyword evidence="2" id="KW-0808">Transferase</keyword>
<dbReference type="AlphaFoldDB" id="A0A0D3IUJ3"/>
<evidence type="ECO:0000256" key="2">
    <source>
        <dbReference type="ARBA" id="ARBA00022679"/>
    </source>
</evidence>
<name>A0A0D3IUJ3_EMIH1</name>
<accession>A0A0D3IUJ3</accession>
<organism evidence="4 5">
    <name type="scientific">Emiliania huxleyi (strain CCMP1516)</name>
    <dbReference type="NCBI Taxonomy" id="280463"/>
    <lineage>
        <taxon>Eukaryota</taxon>
        <taxon>Haptista</taxon>
        <taxon>Haptophyta</taxon>
        <taxon>Prymnesiophyceae</taxon>
        <taxon>Isochrysidales</taxon>
        <taxon>Noelaerhabdaceae</taxon>
        <taxon>Emiliania</taxon>
    </lineage>
</organism>
<dbReference type="PANTHER" id="PTHR43397">
    <property type="entry name" value="ERGOTHIONEINE BIOSYNTHESIS PROTEIN 1"/>
    <property type="match status" value="1"/>
</dbReference>
<dbReference type="RefSeq" id="XP_005767357.1">
    <property type="nucleotide sequence ID" value="XM_005767300.1"/>
</dbReference>
<dbReference type="EnsemblProtists" id="EOD14928">
    <property type="protein sequence ID" value="EOD14928"/>
    <property type="gene ID" value="EMIHUDRAFT_461669"/>
</dbReference>